<dbReference type="PANTHER" id="PTHR46481">
    <property type="entry name" value="ZINC FINGER BED DOMAIN-CONTAINING PROTEIN 4"/>
    <property type="match status" value="1"/>
</dbReference>
<gene>
    <name evidence="6" type="ORF">RCO7_14044</name>
</gene>
<keyword evidence="4" id="KW-0862">Zinc</keyword>
<evidence type="ECO:0000256" key="3">
    <source>
        <dbReference type="ARBA" id="ARBA00022771"/>
    </source>
</evidence>
<dbReference type="AlphaFoldDB" id="A0A1E1LJB4"/>
<keyword evidence="3" id="KW-0863">Zinc-finger</keyword>
<comment type="subcellular location">
    <subcellularLocation>
        <location evidence="1">Nucleus</location>
    </subcellularLocation>
</comment>
<dbReference type="InterPro" id="IPR052035">
    <property type="entry name" value="ZnF_BED_domain_contain"/>
</dbReference>
<accession>A0A1E1LJB4</accession>
<comment type="caution">
    <text evidence="6">The sequence shown here is derived from an EMBL/GenBank/DDBJ whole genome shotgun (WGS) entry which is preliminary data.</text>
</comment>
<evidence type="ECO:0000256" key="2">
    <source>
        <dbReference type="ARBA" id="ARBA00022723"/>
    </source>
</evidence>
<dbReference type="GO" id="GO:0005634">
    <property type="term" value="C:nucleus"/>
    <property type="evidence" value="ECO:0007669"/>
    <property type="project" value="UniProtKB-SubCell"/>
</dbReference>
<protein>
    <submittedName>
        <fullName evidence="6">Uncharacterized protein</fullName>
    </submittedName>
</protein>
<keyword evidence="5" id="KW-0539">Nucleus</keyword>
<evidence type="ECO:0000256" key="1">
    <source>
        <dbReference type="ARBA" id="ARBA00004123"/>
    </source>
</evidence>
<evidence type="ECO:0000313" key="7">
    <source>
        <dbReference type="Proteomes" id="UP000178129"/>
    </source>
</evidence>
<dbReference type="GO" id="GO:0008270">
    <property type="term" value="F:zinc ion binding"/>
    <property type="evidence" value="ECO:0007669"/>
    <property type="project" value="UniProtKB-KW"/>
</dbReference>
<evidence type="ECO:0000256" key="4">
    <source>
        <dbReference type="ARBA" id="ARBA00022833"/>
    </source>
</evidence>
<reference evidence="7" key="1">
    <citation type="submission" date="2016-03" db="EMBL/GenBank/DDBJ databases">
        <authorList>
            <person name="Ploux O."/>
        </authorList>
    </citation>
    <scope>NUCLEOTIDE SEQUENCE [LARGE SCALE GENOMIC DNA]</scope>
    <source>
        <strain evidence="7">UK7</strain>
    </source>
</reference>
<keyword evidence="2" id="KW-0479">Metal-binding</keyword>
<keyword evidence="7" id="KW-1185">Reference proteome</keyword>
<evidence type="ECO:0000256" key="5">
    <source>
        <dbReference type="ARBA" id="ARBA00023242"/>
    </source>
</evidence>
<dbReference type="PANTHER" id="PTHR46481:SF10">
    <property type="entry name" value="ZINC FINGER BED DOMAIN-CONTAINING PROTEIN 39"/>
    <property type="match status" value="1"/>
</dbReference>
<name>A0A1E1LJB4_9HELO</name>
<dbReference type="Proteomes" id="UP000178129">
    <property type="component" value="Unassembled WGS sequence"/>
</dbReference>
<organism evidence="6 7">
    <name type="scientific">Rhynchosporium graminicola</name>
    <dbReference type="NCBI Taxonomy" id="2792576"/>
    <lineage>
        <taxon>Eukaryota</taxon>
        <taxon>Fungi</taxon>
        <taxon>Dikarya</taxon>
        <taxon>Ascomycota</taxon>
        <taxon>Pezizomycotina</taxon>
        <taxon>Leotiomycetes</taxon>
        <taxon>Helotiales</taxon>
        <taxon>Ploettnerulaceae</taxon>
        <taxon>Rhynchosporium</taxon>
    </lineage>
</organism>
<sequence>MKQAGGEDLSTTHLFLRLPKLILLIIIKEPSRDLFSNLDTQPNIFRLGYYSKVLDPPKEDPSILENYRTITIKCLYRYCNKTLRNLRVNELISNLFTHYKHSHKAINLRFLSDNNIALEESFNREGSTTSTISQFTEENFKRLLLNFIILNNISFRAISSLSFNKLVNYLNNKTPPIYYQMLKNKIISYYNIRKDLIKEELLENISSKGSHFINSDLDLKSYLLSIVPLESIYSSRYMNKVLINTLKDYDIEYNITSITRDNASSNNLLIDTFKEEEEESEEEDLPRNINYSIWKHIRTIIISLKYNQENRRLFEGQLLAYKLESNRKPQLVKLYYFSKSKAFKNIKSLKSILYIIEEEEEESEEEDLPRNINYSIWKHIRTIIISLKYNQENRRLFEGQLLAYKLESNRKPQLVPEVYIIYNRLDKFKEGSNISLYS</sequence>
<dbReference type="STRING" id="914237.A0A1E1LJB4"/>
<dbReference type="InParanoid" id="A0A1E1LJB4"/>
<proteinExistence type="predicted"/>
<evidence type="ECO:0000313" key="6">
    <source>
        <dbReference type="EMBL" id="CZT10602.1"/>
    </source>
</evidence>
<dbReference type="EMBL" id="FJUW01000056">
    <property type="protein sequence ID" value="CZT10602.1"/>
    <property type="molecule type" value="Genomic_DNA"/>
</dbReference>